<evidence type="ECO:0000256" key="6">
    <source>
        <dbReference type="ARBA" id="ARBA00022777"/>
    </source>
</evidence>
<sequence>MLDRISINYDQANKHFKMHQHVFINSKQFLLFSNIIFSLQKERGSTAVFNEQNSSAMPTLLSQYRQATTQHFTQAISFYTQKGNTSTYTNMVEMLNIYFQRTENIRNQVDSQQLSANQLFAQYTALIEFLSDSLLAIKHRTFTDNNTKNTIYPDLSHYLDLIYLIEYAGKLRAKIGILLNKPDANKNILIPTTLYLNSNINNSLSTKNLSKKTLNILHAIENSAEKQKINNLMVGLKSTGQAKMKPSLWWETSTSYINQLTSLVTAITVNGQENAQRSMHTEKVKSQVIFITSIAVVCVAIFLLYSMWLLMKPRDKHQHTTINYWQLCIVLIVILLITLLTHRISQRDLDNQLKLQFTAELKNSAINTLKSIKQVWFNPTIESLTATQANLFNLTTADIKDNALLNQLNIGSDFAIYDVQNQTWLLNDNKQLAIALEQVNKHYELIKQGHVVSTTVVTNEAMSAHFVTSLVNEQGIQPYFLWYSKTDLTALKSILKSPFLDSDSTVLYFDRNHTLTSQKNYKNHWLQDHTTPATIPLALKNKLKRLEYINYLNKPVLGVLSWNNELQMGVGAEQEVAIIDNIVKNVQREFSIQLFILLFLSGAILSIVYRIQNKAFEQLALSEQQLEKDKIQLNNAQKIANTGSWEWYFGDPQVTISKELSNMLQLPSDTNSYSARSLLRFIEPACRHDLLHSIKKHNGRSSITMRLITQNLSSISHIGFAANWQITEMAHTGTQQKNLVGIIKNVTEQVMEQNRQQKQQTALKAARAAALAKMEEADQQRFALELALKENKETERLLQQTLDSIPAFILLLDASAKITLVNQYWFKTQHADQFSGGLFLNTFFNVGDDCIDAINSLPLTKREPLLNGLTEAKFQDNYIKELECEYIITEGPIWFEVIITTIETHNGKSILMYQHDITQRKQDAFQLQDAKAKAELANDAKSRFLATMSHEIRTPMNGVVGMLDLLHQSTLSQEQSHLTSVAKNSALMLLRIINDILDFSKIEAGKMSIDWLPFDWRDVIQEIAELLAHQVKEKNLQMYFMFDPKLGYWQLGDPIRIRQILLNLIGNAVKFTKTSSSKIGLIEVHISIAKNNDEIIEISVKDNGKGMTNEQQKSLFKPFMQADNSIHREYGGTGLGLSITQKLTDMMHGSISCESTEHLGSTFKLSLPFREHIPQQNNKIAIYFNNISVYVLGDDDIFEQDLQANLIAHGAKCEVINWVNINDSNISAVSADYIVVTLERYQQIITSNYQFQPNNDKAIYIILVGDNFTTPLPTENCFEPIYYNPYYSFKIVEHIAVREGIISPDIPLPQIVNNNDTAPPSIEQAQKNNQLILVVEDNAYNQDVFRRQLSLLGYQCMIAEQGQMALEFIATHSFALIITDCHMPIMDGYTFTKKFREIEQQQPTIKELPIIAATANALSGEREKCLSCGMNDYISKPIELAHLKNLLHKWMPNQPEQKTAQTSVTPTSNALIDLALLSSYVGDDKQIQLLFLENFMSDSDPLMKLLIDHTADIEQVKSLAHQLKSSAKAIGATELANNYHELEQAAKDKKSEKVSTILPTCVSQFNAVCSEITTILKLSDLH</sequence>
<feature type="domain" description="Histidine kinase" evidence="14">
    <location>
        <begin position="947"/>
        <end position="1171"/>
    </location>
</feature>
<feature type="modified residue" description="4-aspartylphosphate" evidence="12">
    <location>
        <position position="1380"/>
    </location>
</feature>
<dbReference type="Gene3D" id="3.40.50.2300">
    <property type="match status" value="1"/>
</dbReference>
<dbReference type="Gene3D" id="1.10.287.130">
    <property type="match status" value="1"/>
</dbReference>
<keyword evidence="3 12" id="KW-0597">Phosphoprotein</keyword>
<keyword evidence="4 17" id="KW-0808">Transferase</keyword>
<dbReference type="Gene3D" id="1.20.120.160">
    <property type="entry name" value="HPT domain"/>
    <property type="match status" value="1"/>
</dbReference>
<dbReference type="InterPro" id="IPR036641">
    <property type="entry name" value="HPT_dom_sf"/>
</dbReference>
<dbReference type="InterPro" id="IPR008207">
    <property type="entry name" value="Sig_transdc_His_kin_Hpt_dom"/>
</dbReference>
<dbReference type="InterPro" id="IPR004358">
    <property type="entry name" value="Sig_transdc_His_kin-like_C"/>
</dbReference>
<dbReference type="PRINTS" id="PR00344">
    <property type="entry name" value="BCTRLSENSOR"/>
</dbReference>
<dbReference type="SMART" id="SM00388">
    <property type="entry name" value="HisKA"/>
    <property type="match status" value="1"/>
</dbReference>
<dbReference type="CDD" id="cd16922">
    <property type="entry name" value="HATPase_EvgS-ArcB-TorS-like"/>
    <property type="match status" value="1"/>
</dbReference>
<keyword evidence="7" id="KW-0067">ATP-binding</keyword>
<dbReference type="SMART" id="SM00073">
    <property type="entry name" value="HPT"/>
    <property type="match status" value="1"/>
</dbReference>
<dbReference type="InterPro" id="IPR036890">
    <property type="entry name" value="HATPase_C_sf"/>
</dbReference>
<evidence type="ECO:0000259" key="16">
    <source>
        <dbReference type="PROSITE" id="PS50894"/>
    </source>
</evidence>
<dbReference type="EMBL" id="CAMAPC010000003">
    <property type="protein sequence ID" value="CAH9052211.1"/>
    <property type="molecule type" value="Genomic_DNA"/>
</dbReference>
<dbReference type="SUPFAM" id="SSF55785">
    <property type="entry name" value="PYP-like sensor domain (PAS domain)"/>
    <property type="match status" value="1"/>
</dbReference>
<dbReference type="Pfam" id="PF08376">
    <property type="entry name" value="NIT"/>
    <property type="match status" value="1"/>
</dbReference>
<evidence type="ECO:0000313" key="18">
    <source>
        <dbReference type="Proteomes" id="UP001152467"/>
    </source>
</evidence>
<dbReference type="Gene3D" id="3.30.565.10">
    <property type="entry name" value="Histidine kinase-like ATPase, C-terminal domain"/>
    <property type="match status" value="1"/>
</dbReference>
<evidence type="ECO:0000256" key="5">
    <source>
        <dbReference type="ARBA" id="ARBA00022741"/>
    </source>
</evidence>
<gene>
    <name evidence="17" type="primary">rcsC_8</name>
    <name evidence="17" type="ORF">PSECIP111854_00921</name>
</gene>
<dbReference type="SUPFAM" id="SSF47384">
    <property type="entry name" value="Homodimeric domain of signal transducing histidine kinase"/>
    <property type="match status" value="1"/>
</dbReference>
<evidence type="ECO:0000256" key="4">
    <source>
        <dbReference type="ARBA" id="ARBA00022679"/>
    </source>
</evidence>
<dbReference type="InterPro" id="IPR011006">
    <property type="entry name" value="CheY-like_superfamily"/>
</dbReference>
<evidence type="ECO:0000256" key="8">
    <source>
        <dbReference type="ARBA" id="ARBA00023012"/>
    </source>
</evidence>
<evidence type="ECO:0000256" key="1">
    <source>
        <dbReference type="ARBA" id="ARBA00000085"/>
    </source>
</evidence>
<keyword evidence="18" id="KW-1185">Reference proteome</keyword>
<feature type="transmembrane region" description="Helical" evidence="13">
    <location>
        <begin position="590"/>
        <end position="609"/>
    </location>
</feature>
<dbReference type="SUPFAM" id="SSF52172">
    <property type="entry name" value="CheY-like"/>
    <property type="match status" value="1"/>
</dbReference>
<dbReference type="SUPFAM" id="SSF55874">
    <property type="entry name" value="ATPase domain of HSP90 chaperone/DNA topoisomerase II/histidine kinase"/>
    <property type="match status" value="1"/>
</dbReference>
<evidence type="ECO:0000256" key="10">
    <source>
        <dbReference type="ARBA" id="ARBA00068150"/>
    </source>
</evidence>
<reference evidence="17" key="1">
    <citation type="submission" date="2022-07" db="EMBL/GenBank/DDBJ databases">
        <authorList>
            <person name="Criscuolo A."/>
        </authorList>
    </citation>
    <scope>NUCLEOTIDE SEQUENCE</scope>
    <source>
        <strain evidence="17">CIP111854</strain>
    </source>
</reference>
<dbReference type="CDD" id="cd17546">
    <property type="entry name" value="REC_hyHK_CKI1_RcsC-like"/>
    <property type="match status" value="1"/>
</dbReference>
<evidence type="ECO:0000256" key="11">
    <source>
        <dbReference type="PROSITE-ProRule" id="PRU00110"/>
    </source>
</evidence>
<dbReference type="EC" id="2.7.13.3" evidence="2"/>
<evidence type="ECO:0000256" key="12">
    <source>
        <dbReference type="PROSITE-ProRule" id="PRU00169"/>
    </source>
</evidence>
<evidence type="ECO:0000256" key="13">
    <source>
        <dbReference type="SAM" id="Phobius"/>
    </source>
</evidence>
<dbReference type="InterPro" id="IPR036097">
    <property type="entry name" value="HisK_dim/P_sf"/>
</dbReference>
<evidence type="ECO:0000259" key="14">
    <source>
        <dbReference type="PROSITE" id="PS50109"/>
    </source>
</evidence>
<dbReference type="InterPro" id="IPR003661">
    <property type="entry name" value="HisK_dim/P_dom"/>
</dbReference>
<keyword evidence="6 17" id="KW-0418">Kinase</keyword>
<dbReference type="Pfam" id="PF00072">
    <property type="entry name" value="Response_reg"/>
    <property type="match status" value="1"/>
</dbReference>
<dbReference type="InterPro" id="IPR013587">
    <property type="entry name" value="Nitrate/nitrite_sensing"/>
</dbReference>
<feature type="domain" description="HPt" evidence="16">
    <location>
        <begin position="1480"/>
        <end position="1579"/>
    </location>
</feature>
<dbReference type="InterPro" id="IPR035965">
    <property type="entry name" value="PAS-like_dom_sf"/>
</dbReference>
<feature type="transmembrane region" description="Helical" evidence="13">
    <location>
        <begin position="322"/>
        <end position="340"/>
    </location>
</feature>
<feature type="transmembrane region" description="Helical" evidence="13">
    <location>
        <begin position="288"/>
        <end position="310"/>
    </location>
</feature>
<dbReference type="GO" id="GO:0000155">
    <property type="term" value="F:phosphorelay sensor kinase activity"/>
    <property type="evidence" value="ECO:0007669"/>
    <property type="project" value="InterPro"/>
</dbReference>
<dbReference type="SMART" id="SM00387">
    <property type="entry name" value="HATPase_c"/>
    <property type="match status" value="1"/>
</dbReference>
<keyword evidence="13" id="KW-0812">Transmembrane</keyword>
<feature type="modified residue" description="Phosphohistidine" evidence="11">
    <location>
        <position position="1521"/>
    </location>
</feature>
<dbReference type="PROSITE" id="PS50894">
    <property type="entry name" value="HPT"/>
    <property type="match status" value="1"/>
</dbReference>
<keyword evidence="5" id="KW-0547">Nucleotide-binding</keyword>
<keyword evidence="13" id="KW-1133">Transmembrane helix</keyword>
<evidence type="ECO:0000256" key="9">
    <source>
        <dbReference type="ARBA" id="ARBA00064003"/>
    </source>
</evidence>
<dbReference type="Pfam" id="PF02518">
    <property type="entry name" value="HATPase_c"/>
    <property type="match status" value="1"/>
</dbReference>
<accession>A0A9W4VNN1</accession>
<dbReference type="SMART" id="SM00448">
    <property type="entry name" value="REC"/>
    <property type="match status" value="1"/>
</dbReference>
<evidence type="ECO:0000259" key="15">
    <source>
        <dbReference type="PROSITE" id="PS50110"/>
    </source>
</evidence>
<dbReference type="Pfam" id="PF01627">
    <property type="entry name" value="Hpt"/>
    <property type="match status" value="1"/>
</dbReference>
<dbReference type="PANTHER" id="PTHR45339">
    <property type="entry name" value="HYBRID SIGNAL TRANSDUCTION HISTIDINE KINASE J"/>
    <property type="match status" value="1"/>
</dbReference>
<comment type="caution">
    <text evidence="17">The sequence shown here is derived from an EMBL/GenBank/DDBJ whole genome shotgun (WGS) entry which is preliminary data.</text>
</comment>
<dbReference type="InterPro" id="IPR005467">
    <property type="entry name" value="His_kinase_dom"/>
</dbReference>
<keyword evidence="8" id="KW-0902">Two-component regulatory system</keyword>
<dbReference type="FunFam" id="3.30.565.10:FF:000010">
    <property type="entry name" value="Sensor histidine kinase RcsC"/>
    <property type="match status" value="1"/>
</dbReference>
<keyword evidence="13" id="KW-0472">Membrane</keyword>
<dbReference type="GO" id="GO:0005524">
    <property type="term" value="F:ATP binding"/>
    <property type="evidence" value="ECO:0007669"/>
    <property type="project" value="UniProtKB-KW"/>
</dbReference>
<dbReference type="GO" id="GO:0005886">
    <property type="term" value="C:plasma membrane"/>
    <property type="evidence" value="ECO:0007669"/>
    <property type="project" value="UniProtKB-SubCell"/>
</dbReference>
<dbReference type="Pfam" id="PF00512">
    <property type="entry name" value="HisKA"/>
    <property type="match status" value="1"/>
</dbReference>
<dbReference type="Gene3D" id="3.30.450.20">
    <property type="entry name" value="PAS domain"/>
    <property type="match status" value="2"/>
</dbReference>
<protein>
    <recommendedName>
        <fullName evidence="10">Sensory/regulatory protein RpfC</fullName>
        <ecNumber evidence="2">2.7.13.3</ecNumber>
    </recommendedName>
</protein>
<dbReference type="InterPro" id="IPR001789">
    <property type="entry name" value="Sig_transdc_resp-reg_receiver"/>
</dbReference>
<dbReference type="CDD" id="cd00082">
    <property type="entry name" value="HisKA"/>
    <property type="match status" value="1"/>
</dbReference>
<dbReference type="SUPFAM" id="SSF47226">
    <property type="entry name" value="Histidine-containing phosphotransfer domain, HPT domain"/>
    <property type="match status" value="1"/>
</dbReference>
<proteinExistence type="predicted"/>
<dbReference type="PANTHER" id="PTHR45339:SF5">
    <property type="entry name" value="HISTIDINE KINASE"/>
    <property type="match status" value="1"/>
</dbReference>
<evidence type="ECO:0000256" key="7">
    <source>
        <dbReference type="ARBA" id="ARBA00022840"/>
    </source>
</evidence>
<organism evidence="17 18">
    <name type="scientific">Pseudoalteromonas holothuriae</name>
    <dbReference type="NCBI Taxonomy" id="2963714"/>
    <lineage>
        <taxon>Bacteria</taxon>
        <taxon>Pseudomonadati</taxon>
        <taxon>Pseudomonadota</taxon>
        <taxon>Gammaproteobacteria</taxon>
        <taxon>Alteromonadales</taxon>
        <taxon>Pseudoalteromonadaceae</taxon>
        <taxon>Pseudoalteromonas</taxon>
    </lineage>
</organism>
<evidence type="ECO:0000256" key="3">
    <source>
        <dbReference type="ARBA" id="ARBA00022553"/>
    </source>
</evidence>
<evidence type="ECO:0000313" key="17">
    <source>
        <dbReference type="EMBL" id="CAH9052211.1"/>
    </source>
</evidence>
<dbReference type="FunFam" id="1.10.287.130:FF:000002">
    <property type="entry name" value="Two-component osmosensing histidine kinase"/>
    <property type="match status" value="1"/>
</dbReference>
<dbReference type="CDD" id="cd00088">
    <property type="entry name" value="HPT"/>
    <property type="match status" value="1"/>
</dbReference>
<dbReference type="InterPro" id="IPR003594">
    <property type="entry name" value="HATPase_dom"/>
</dbReference>
<comment type="subunit">
    <text evidence="9">At low DSF concentrations, interacts with RpfF.</text>
</comment>
<dbReference type="PROSITE" id="PS50110">
    <property type="entry name" value="RESPONSE_REGULATORY"/>
    <property type="match status" value="1"/>
</dbReference>
<name>A0A9W4VNN1_9GAMM</name>
<feature type="domain" description="Response regulatory" evidence="15">
    <location>
        <begin position="1331"/>
        <end position="1451"/>
    </location>
</feature>
<evidence type="ECO:0000256" key="2">
    <source>
        <dbReference type="ARBA" id="ARBA00012438"/>
    </source>
</evidence>
<dbReference type="Proteomes" id="UP001152467">
    <property type="component" value="Unassembled WGS sequence"/>
</dbReference>
<dbReference type="PROSITE" id="PS50109">
    <property type="entry name" value="HIS_KIN"/>
    <property type="match status" value="1"/>
</dbReference>
<comment type="catalytic activity">
    <reaction evidence="1">
        <text>ATP + protein L-histidine = ADP + protein N-phospho-L-histidine.</text>
        <dbReference type="EC" id="2.7.13.3"/>
    </reaction>
</comment>